<dbReference type="EMBL" id="JACSPP010000128">
    <property type="protein sequence ID" value="MBD8042150.1"/>
    <property type="molecule type" value="Genomic_DNA"/>
</dbReference>
<evidence type="ECO:0000259" key="2">
    <source>
        <dbReference type="Pfam" id="PF13098"/>
    </source>
</evidence>
<dbReference type="InterPro" id="IPR036249">
    <property type="entry name" value="Thioredoxin-like_sf"/>
</dbReference>
<comment type="caution">
    <text evidence="4">The sequence shown here is derived from an EMBL/GenBank/DDBJ whole genome shotgun (WGS) entry which is preliminary data.</text>
</comment>
<accession>A0ABR8YD50</accession>
<protein>
    <submittedName>
        <fullName evidence="4">DUF5106 domain-containing protein</fullName>
    </submittedName>
</protein>
<feature type="domain" description="DUF5106" evidence="3">
    <location>
        <begin position="29"/>
        <end position="184"/>
    </location>
</feature>
<dbReference type="InterPro" id="IPR033395">
    <property type="entry name" value="DUF5106"/>
</dbReference>
<evidence type="ECO:0000313" key="4">
    <source>
        <dbReference type="EMBL" id="MBD8042150.1"/>
    </source>
</evidence>
<dbReference type="Pfam" id="PF17127">
    <property type="entry name" value="DUF5106"/>
    <property type="match status" value="1"/>
</dbReference>
<proteinExistence type="predicted"/>
<name>A0ABR8YD50_9BACT</name>
<reference evidence="4 5" key="1">
    <citation type="submission" date="2020-08" db="EMBL/GenBank/DDBJ databases">
        <title>A Genomic Blueprint of the Chicken Gut Microbiome.</title>
        <authorList>
            <person name="Gilroy R."/>
            <person name="Ravi A."/>
            <person name="Getino M."/>
            <person name="Pursley I."/>
            <person name="Horton D.L."/>
            <person name="Alikhan N.-F."/>
            <person name="Baker D."/>
            <person name="Gharbi K."/>
            <person name="Hall N."/>
            <person name="Watson M."/>
            <person name="Adriaenssens E.M."/>
            <person name="Foster-Nyarko E."/>
            <person name="Jarju S."/>
            <person name="Secka A."/>
            <person name="Antonio M."/>
            <person name="Oren A."/>
            <person name="Chaudhuri R."/>
            <person name="La Ragione R.M."/>
            <person name="Hildebrand F."/>
            <person name="Pallen M.J."/>
        </authorList>
    </citation>
    <scope>NUCLEOTIDE SEQUENCE [LARGE SCALE GENOMIC DNA]</scope>
    <source>
        <strain evidence="4 5">Sa1CVN1</strain>
    </source>
</reference>
<dbReference type="Proteomes" id="UP000620874">
    <property type="component" value="Unassembled WGS sequence"/>
</dbReference>
<dbReference type="RefSeq" id="WP_191765563.1">
    <property type="nucleotide sequence ID" value="NZ_JACSPP010000128.1"/>
</dbReference>
<organism evidence="4 5">
    <name type="scientific">Phocaeicola intestinalis</name>
    <dbReference type="NCBI Taxonomy" id="2762212"/>
    <lineage>
        <taxon>Bacteria</taxon>
        <taxon>Pseudomonadati</taxon>
        <taxon>Bacteroidota</taxon>
        <taxon>Bacteroidia</taxon>
        <taxon>Bacteroidales</taxon>
        <taxon>Bacteroidaceae</taxon>
        <taxon>Phocaeicola</taxon>
    </lineage>
</organism>
<dbReference type="PROSITE" id="PS51257">
    <property type="entry name" value="PROKAR_LIPOPROTEIN"/>
    <property type="match status" value="1"/>
</dbReference>
<feature type="domain" description="Thioredoxin-like fold" evidence="2">
    <location>
        <begin position="212"/>
        <end position="307"/>
    </location>
</feature>
<evidence type="ECO:0000259" key="3">
    <source>
        <dbReference type="Pfam" id="PF17127"/>
    </source>
</evidence>
<dbReference type="Pfam" id="PF13098">
    <property type="entry name" value="Thioredoxin_2"/>
    <property type="match status" value="1"/>
</dbReference>
<dbReference type="SUPFAM" id="SSF52833">
    <property type="entry name" value="Thioredoxin-like"/>
    <property type="match status" value="1"/>
</dbReference>
<sequence length="322" mass="36773">MKTHLYYYIAIVCIILGTSCTSGQKQHATEEHTSRQKENVATQPDKAQFPFPDIPVMLTEPEERREFLLAHYWDNFNFSDTTLLNNRDITEQGFVNHISLLADGESSSQEITKSLDALCSHIEQQQEAYKTFMHLFDEYLYNPNSPLYNEALYLVYLNRMLQSKTIDDATKSTLAFKQKLISRNQPGTLASDFTYYLPNGQASKLHQTPASNNRLLLIFYDPECPSCHEIMQDMLHDQTLADAVTDGKLTVLAIYTEGNPEAWRSDLSNLPANWMVGTDREAIKLNALYDLKAMPSLYLLDGNKKVILKDAPYARIRAALHF</sequence>
<evidence type="ECO:0000313" key="5">
    <source>
        <dbReference type="Proteomes" id="UP000620874"/>
    </source>
</evidence>
<evidence type="ECO:0000256" key="1">
    <source>
        <dbReference type="SAM" id="MobiDB-lite"/>
    </source>
</evidence>
<feature type="region of interest" description="Disordered" evidence="1">
    <location>
        <begin position="27"/>
        <end position="46"/>
    </location>
</feature>
<dbReference type="Gene3D" id="3.40.30.10">
    <property type="entry name" value="Glutaredoxin"/>
    <property type="match status" value="1"/>
</dbReference>
<gene>
    <name evidence="4" type="ORF">H9625_17300</name>
</gene>
<dbReference type="InterPro" id="IPR012336">
    <property type="entry name" value="Thioredoxin-like_fold"/>
</dbReference>
<feature type="compositionally biased region" description="Basic and acidic residues" evidence="1">
    <location>
        <begin position="27"/>
        <end position="38"/>
    </location>
</feature>
<keyword evidence="5" id="KW-1185">Reference proteome</keyword>